<dbReference type="AlphaFoldDB" id="A0A8X7MM49"/>
<accession>A0A8X7MM49</accession>
<reference evidence="1" key="1">
    <citation type="submission" date="2016-04" db="EMBL/GenBank/DDBJ databases">
        <authorList>
            <person name="Nguyen H.D."/>
            <person name="Samba Siva P."/>
            <person name="Cullis J."/>
            <person name="Levesque C.A."/>
            <person name="Hambleton S."/>
        </authorList>
    </citation>
    <scope>NUCLEOTIDE SEQUENCE</scope>
    <source>
        <strain evidence="1">DAOMC 236426</strain>
    </source>
</reference>
<evidence type="ECO:0000313" key="2">
    <source>
        <dbReference type="Proteomes" id="UP000077684"/>
    </source>
</evidence>
<evidence type="ECO:0000313" key="1">
    <source>
        <dbReference type="EMBL" id="KAE8240143.1"/>
    </source>
</evidence>
<comment type="caution">
    <text evidence="1">The sequence shown here is derived from an EMBL/GenBank/DDBJ whole genome shotgun (WGS) entry which is preliminary data.</text>
</comment>
<proteinExistence type="predicted"/>
<name>A0A8X7MM49_9BASI</name>
<dbReference type="Proteomes" id="UP000077684">
    <property type="component" value="Unassembled WGS sequence"/>
</dbReference>
<protein>
    <submittedName>
        <fullName evidence="1">Uncharacterized protein</fullName>
    </submittedName>
</protein>
<reference evidence="1" key="2">
    <citation type="journal article" date="2019" name="IMA Fungus">
        <title>Genome sequencing and comparison of five Tilletia species to identify candidate genes for the detection of regulated species infecting wheat.</title>
        <authorList>
            <person name="Nguyen H.D.T."/>
            <person name="Sultana T."/>
            <person name="Kesanakurti P."/>
            <person name="Hambleton S."/>
        </authorList>
    </citation>
    <scope>NUCLEOTIDE SEQUENCE</scope>
    <source>
        <strain evidence="1">DAOMC 236426</strain>
    </source>
</reference>
<gene>
    <name evidence="1" type="ORF">A4X06_0g7889</name>
</gene>
<organism evidence="1 2">
    <name type="scientific">Tilletia controversa</name>
    <name type="common">dwarf bunt fungus</name>
    <dbReference type="NCBI Taxonomy" id="13291"/>
    <lineage>
        <taxon>Eukaryota</taxon>
        <taxon>Fungi</taxon>
        <taxon>Dikarya</taxon>
        <taxon>Basidiomycota</taxon>
        <taxon>Ustilaginomycotina</taxon>
        <taxon>Exobasidiomycetes</taxon>
        <taxon>Tilletiales</taxon>
        <taxon>Tilletiaceae</taxon>
        <taxon>Tilletia</taxon>
    </lineage>
</organism>
<keyword evidence="2" id="KW-1185">Reference proteome</keyword>
<dbReference type="EMBL" id="LWDE02001517">
    <property type="protein sequence ID" value="KAE8240143.1"/>
    <property type="molecule type" value="Genomic_DNA"/>
</dbReference>
<sequence>MNGQLGKTSTNRHRNGEIESSYTTAFCNRARFEMFLAQNPMNLLSDRVPPIKFTIPLRLDAHSILSKTGFVEVEVSPGQSYDVPLDLYVALVNHIKLSNPDAVPTRSEGGTKVIRRLEKHASLKYGHMSFLSTGSRATPMSHGRWRLSMHRPDHLTLKTCSRSSPSFRIAFLLRLASRQDSTL</sequence>